<feature type="compositionally biased region" description="Gly residues" evidence="1">
    <location>
        <begin position="72"/>
        <end position="86"/>
    </location>
</feature>
<feature type="region of interest" description="Disordered" evidence="1">
    <location>
        <begin position="67"/>
        <end position="86"/>
    </location>
</feature>
<keyword evidence="5" id="KW-1185">Reference proteome</keyword>
<proteinExistence type="predicted"/>
<dbReference type="AlphaFoldDB" id="A0AA38L589"/>
<evidence type="ECO:0000256" key="1">
    <source>
        <dbReference type="SAM" id="MobiDB-lite"/>
    </source>
</evidence>
<comment type="caution">
    <text evidence="4">The sequence shown here is derived from an EMBL/GenBank/DDBJ whole genome shotgun (WGS) entry which is preliminary data.</text>
</comment>
<feature type="signal peptide" evidence="3">
    <location>
        <begin position="1"/>
        <end position="23"/>
    </location>
</feature>
<keyword evidence="2" id="KW-1133">Transmembrane helix</keyword>
<keyword evidence="3" id="KW-0732">Signal</keyword>
<keyword evidence="2" id="KW-0472">Membrane</keyword>
<organism evidence="4 5">
    <name type="scientific">Lentinula aff. detonsa</name>
    <dbReference type="NCBI Taxonomy" id="2804958"/>
    <lineage>
        <taxon>Eukaryota</taxon>
        <taxon>Fungi</taxon>
        <taxon>Dikarya</taxon>
        <taxon>Basidiomycota</taxon>
        <taxon>Agaricomycotina</taxon>
        <taxon>Agaricomycetes</taxon>
        <taxon>Agaricomycetidae</taxon>
        <taxon>Agaricales</taxon>
        <taxon>Marasmiineae</taxon>
        <taxon>Omphalotaceae</taxon>
        <taxon>Lentinula</taxon>
    </lineage>
</organism>
<keyword evidence="2" id="KW-0812">Transmembrane</keyword>
<evidence type="ECO:0000313" key="5">
    <source>
        <dbReference type="Proteomes" id="UP001163798"/>
    </source>
</evidence>
<reference evidence="4" key="1">
    <citation type="submission" date="2022-08" db="EMBL/GenBank/DDBJ databases">
        <authorList>
            <consortium name="DOE Joint Genome Institute"/>
            <person name="Min B."/>
            <person name="Riley R."/>
            <person name="Sierra-Patev S."/>
            <person name="Naranjo-Ortiz M."/>
            <person name="Looney B."/>
            <person name="Konkel Z."/>
            <person name="Slot J.C."/>
            <person name="Sakamoto Y."/>
            <person name="Steenwyk J.L."/>
            <person name="Rokas A."/>
            <person name="Carro J."/>
            <person name="Camarero S."/>
            <person name="Ferreira P."/>
            <person name="Molpeceres G."/>
            <person name="Ruiz-Duenas F.J."/>
            <person name="Serrano A."/>
            <person name="Henrissat B."/>
            <person name="Drula E."/>
            <person name="Hughes K.W."/>
            <person name="Mata J.L."/>
            <person name="Ishikawa N.K."/>
            <person name="Vargas-Isla R."/>
            <person name="Ushijima S."/>
            <person name="Smith C.A."/>
            <person name="Ahrendt S."/>
            <person name="Andreopoulos W."/>
            <person name="He G."/>
            <person name="Labutti K."/>
            <person name="Lipzen A."/>
            <person name="Ng V."/>
            <person name="Sandor L."/>
            <person name="Barry K."/>
            <person name="Martinez A.T."/>
            <person name="Xiao Y."/>
            <person name="Gibbons J.G."/>
            <person name="Terashima K."/>
            <person name="Hibbett D.S."/>
            <person name="Grigoriev I.V."/>
        </authorList>
    </citation>
    <scope>NUCLEOTIDE SEQUENCE</scope>
    <source>
        <strain evidence="4">TFB10291</strain>
    </source>
</reference>
<feature type="transmembrane region" description="Helical" evidence="2">
    <location>
        <begin position="33"/>
        <end position="58"/>
    </location>
</feature>
<name>A0AA38L589_9AGAR</name>
<dbReference type="EMBL" id="MU793303">
    <property type="protein sequence ID" value="KAJ3786892.1"/>
    <property type="molecule type" value="Genomic_DNA"/>
</dbReference>
<accession>A0AA38L589</accession>
<protein>
    <submittedName>
        <fullName evidence="4">Uncharacterized protein</fullName>
    </submittedName>
</protein>
<feature type="chain" id="PRO_5041464884" evidence="3">
    <location>
        <begin position="24"/>
        <end position="192"/>
    </location>
</feature>
<feature type="region of interest" description="Disordered" evidence="1">
    <location>
        <begin position="128"/>
        <end position="192"/>
    </location>
</feature>
<gene>
    <name evidence="4" type="ORF">GGU10DRAFT_160385</name>
</gene>
<feature type="compositionally biased region" description="Pro residues" evidence="1">
    <location>
        <begin position="167"/>
        <end position="176"/>
    </location>
</feature>
<dbReference type="Proteomes" id="UP001163798">
    <property type="component" value="Unassembled WGS sequence"/>
</dbReference>
<sequence length="192" mass="19741">MFNAKTSISAALILSSMLHGVTAQVTTRRRRTSVGGVVAGIVVGCLVLLALLVLCCLLSRRRRRLRNNPAGFAGGPGAGNYNGRTGGRPYFGNGGMFAFGNGKQNYNQNQALPQHQQPVGGAQYGYGNNDPNSYAGQNGVGGGEVPGNANQTASSPPPYGKEGAGYAPPPGPPPPAHTTGAQNDQFVGGFRT</sequence>
<evidence type="ECO:0000313" key="4">
    <source>
        <dbReference type="EMBL" id="KAJ3786892.1"/>
    </source>
</evidence>
<evidence type="ECO:0000256" key="3">
    <source>
        <dbReference type="SAM" id="SignalP"/>
    </source>
</evidence>
<evidence type="ECO:0000256" key="2">
    <source>
        <dbReference type="SAM" id="Phobius"/>
    </source>
</evidence>